<evidence type="ECO:0000259" key="6">
    <source>
        <dbReference type="SMART" id="SM00092"/>
    </source>
</evidence>
<keyword evidence="4 5" id="KW-0378">Hydrolase</keyword>
<evidence type="ECO:0000313" key="7">
    <source>
        <dbReference type="EMBL" id="JAQ42716.1"/>
    </source>
</evidence>
<reference evidence="7" key="1">
    <citation type="submission" date="2015-01" db="EMBL/GenBank/DDBJ databases">
        <title>EvidentialGene: Evidence-directed Construction of Complete mRNA Transcriptomes without Genomes.</title>
        <authorList>
            <person name="Gilbert D.G."/>
        </authorList>
    </citation>
    <scope>NUCLEOTIDE SEQUENCE</scope>
</reference>
<dbReference type="EMBL" id="GCES01143606">
    <property type="protein sequence ID" value="JAQ42716.1"/>
    <property type="molecule type" value="Transcribed_RNA"/>
</dbReference>
<feature type="signal peptide" evidence="5">
    <location>
        <begin position="1"/>
        <end position="18"/>
    </location>
</feature>
<evidence type="ECO:0000256" key="4">
    <source>
        <dbReference type="ARBA" id="ARBA00022801"/>
    </source>
</evidence>
<proteinExistence type="inferred from homology"/>
<dbReference type="GO" id="GO:0004540">
    <property type="term" value="F:RNA nuclease activity"/>
    <property type="evidence" value="ECO:0007669"/>
    <property type="project" value="TreeGrafter"/>
</dbReference>
<dbReference type="AlphaFoldDB" id="A0A146PGJ2"/>
<evidence type="ECO:0000256" key="5">
    <source>
        <dbReference type="RuleBase" id="RU000651"/>
    </source>
</evidence>
<dbReference type="InterPro" id="IPR023411">
    <property type="entry name" value="RNaseA_AS"/>
</dbReference>
<accession>A0A146PGJ2</accession>
<dbReference type="GO" id="GO:0004519">
    <property type="term" value="F:endonuclease activity"/>
    <property type="evidence" value="ECO:0007669"/>
    <property type="project" value="UniProtKB-KW"/>
</dbReference>
<name>A0A146PGJ2_FUNHE</name>
<dbReference type="SMART" id="SM00092">
    <property type="entry name" value="RNAse_Pc"/>
    <property type="match status" value="1"/>
</dbReference>
<dbReference type="GO" id="GO:0016787">
    <property type="term" value="F:hydrolase activity"/>
    <property type="evidence" value="ECO:0007669"/>
    <property type="project" value="UniProtKB-KW"/>
</dbReference>
<dbReference type="InterPro" id="IPR001427">
    <property type="entry name" value="RNaseA"/>
</dbReference>
<feature type="chain" id="PRO_5007747397" evidence="5">
    <location>
        <begin position="19"/>
        <end position="147"/>
    </location>
</feature>
<dbReference type="InterPro" id="IPR023412">
    <property type="entry name" value="RNaseA_domain"/>
</dbReference>
<dbReference type="Pfam" id="PF00074">
    <property type="entry name" value="RnaseA"/>
    <property type="match status" value="1"/>
</dbReference>
<protein>
    <submittedName>
        <fullName evidence="7">Ribonuclease 3-like protein</fullName>
    </submittedName>
</protein>
<dbReference type="Gene3D" id="3.10.130.10">
    <property type="entry name" value="Ribonuclease A-like domain"/>
    <property type="match status" value="1"/>
</dbReference>
<organism evidence="7">
    <name type="scientific">Fundulus heteroclitus</name>
    <name type="common">Killifish</name>
    <name type="synonym">Mummichog</name>
    <dbReference type="NCBI Taxonomy" id="8078"/>
    <lineage>
        <taxon>Eukaryota</taxon>
        <taxon>Metazoa</taxon>
        <taxon>Chordata</taxon>
        <taxon>Craniata</taxon>
        <taxon>Vertebrata</taxon>
        <taxon>Euteleostomi</taxon>
        <taxon>Actinopterygii</taxon>
        <taxon>Neopterygii</taxon>
        <taxon>Teleostei</taxon>
        <taxon>Neoteleostei</taxon>
        <taxon>Acanthomorphata</taxon>
        <taxon>Ovalentaria</taxon>
        <taxon>Atherinomorphae</taxon>
        <taxon>Cyprinodontiformes</taxon>
        <taxon>Fundulidae</taxon>
        <taxon>Fundulus</taxon>
    </lineage>
</organism>
<sequence>MKILPFCLLVCLLPVCLSKEKIPKTAPTPAPSIGQRYDNFVKQHIRPKKDNFKGCNEAMKNKIFPLSSCKEQNTFIFATTDKVKSICKDKKKSGLTESKDKFQIAVCTFKRKLKKICEYTEKQHNQRLVVVSCEGGFPVHYQEDNVP</sequence>
<dbReference type="PROSITE" id="PS00127">
    <property type="entry name" value="RNASE_PANCREATIC"/>
    <property type="match status" value="1"/>
</dbReference>
<dbReference type="PANTHER" id="PTHR11437">
    <property type="entry name" value="RIBONUCLEASE"/>
    <property type="match status" value="1"/>
</dbReference>
<dbReference type="GO" id="GO:0003676">
    <property type="term" value="F:nucleic acid binding"/>
    <property type="evidence" value="ECO:0007669"/>
    <property type="project" value="InterPro"/>
</dbReference>
<evidence type="ECO:0000256" key="3">
    <source>
        <dbReference type="ARBA" id="ARBA00022759"/>
    </source>
</evidence>
<evidence type="ECO:0000256" key="1">
    <source>
        <dbReference type="ARBA" id="ARBA00005600"/>
    </source>
</evidence>
<comment type="similarity">
    <text evidence="1 5">Belongs to the pancreatic ribonuclease family.</text>
</comment>
<keyword evidence="2 5" id="KW-0540">Nuclease</keyword>
<dbReference type="EMBL" id="GCES01144986">
    <property type="protein sequence ID" value="JAQ41336.1"/>
    <property type="molecule type" value="Transcribed_RNA"/>
</dbReference>
<keyword evidence="5" id="KW-0732">Signal</keyword>
<dbReference type="GO" id="GO:0050830">
    <property type="term" value="P:defense response to Gram-positive bacterium"/>
    <property type="evidence" value="ECO:0007669"/>
    <property type="project" value="TreeGrafter"/>
</dbReference>
<dbReference type="SUPFAM" id="SSF54076">
    <property type="entry name" value="RNase A-like"/>
    <property type="match status" value="1"/>
</dbReference>
<feature type="domain" description="Ribonuclease A-domain" evidence="6">
    <location>
        <begin position="33"/>
        <end position="145"/>
    </location>
</feature>
<evidence type="ECO:0000256" key="2">
    <source>
        <dbReference type="ARBA" id="ARBA00022722"/>
    </source>
</evidence>
<keyword evidence="3 5" id="KW-0255">Endonuclease</keyword>
<dbReference type="InterPro" id="IPR036816">
    <property type="entry name" value="RNaseA-like_dom_sf"/>
</dbReference>